<dbReference type="AlphaFoldDB" id="A0AAW1R2F1"/>
<dbReference type="EMBL" id="JALJOS010000017">
    <property type="protein sequence ID" value="KAK9827833.1"/>
    <property type="molecule type" value="Genomic_DNA"/>
</dbReference>
<comment type="caution">
    <text evidence="8">The sequence shown here is derived from an EMBL/GenBank/DDBJ whole genome shotgun (WGS) entry which is preliminary data.</text>
</comment>
<feature type="domain" description="Helicase C-terminal" evidence="7">
    <location>
        <begin position="520"/>
        <end position="683"/>
    </location>
</feature>
<dbReference type="SUPFAM" id="SSF52540">
    <property type="entry name" value="P-loop containing nucleoside triphosphate hydrolases"/>
    <property type="match status" value="2"/>
</dbReference>
<feature type="domain" description="Helicase ATP-binding" evidence="6">
    <location>
        <begin position="239"/>
        <end position="402"/>
    </location>
</feature>
<dbReference type="GO" id="GO:0043596">
    <property type="term" value="C:nuclear replication fork"/>
    <property type="evidence" value="ECO:0007669"/>
    <property type="project" value="TreeGrafter"/>
</dbReference>
<dbReference type="InterPro" id="IPR000330">
    <property type="entry name" value="SNF2_N"/>
</dbReference>
<dbReference type="InterPro" id="IPR014001">
    <property type="entry name" value="Helicase_ATP-bd"/>
</dbReference>
<dbReference type="CDD" id="cd18793">
    <property type="entry name" value="SF2_C_SNF"/>
    <property type="match status" value="1"/>
</dbReference>
<dbReference type="InterPro" id="IPR027417">
    <property type="entry name" value="P-loop_NTPase"/>
</dbReference>
<dbReference type="PANTHER" id="PTHR45766">
    <property type="entry name" value="DNA ANNEALING HELICASE AND ENDONUCLEASE ZRANB3 FAMILY MEMBER"/>
    <property type="match status" value="1"/>
</dbReference>
<dbReference type="GO" id="GO:0031297">
    <property type="term" value="P:replication fork processing"/>
    <property type="evidence" value="ECO:0007669"/>
    <property type="project" value="TreeGrafter"/>
</dbReference>
<keyword evidence="4" id="KW-0067">ATP-binding</keyword>
<dbReference type="GO" id="GO:0005524">
    <property type="term" value="F:ATP binding"/>
    <property type="evidence" value="ECO:0007669"/>
    <property type="project" value="UniProtKB-KW"/>
</dbReference>
<protein>
    <submittedName>
        <fullName evidence="8">Uncharacterized protein</fullName>
    </submittedName>
</protein>
<dbReference type="InterPro" id="IPR038718">
    <property type="entry name" value="SNF2-like_sf"/>
</dbReference>
<dbReference type="Pfam" id="PF00271">
    <property type="entry name" value="Helicase_C"/>
    <property type="match status" value="1"/>
</dbReference>
<dbReference type="InterPro" id="IPR001650">
    <property type="entry name" value="Helicase_C-like"/>
</dbReference>
<evidence type="ECO:0000313" key="8">
    <source>
        <dbReference type="EMBL" id="KAK9827833.1"/>
    </source>
</evidence>
<name>A0AAW1R2F1_9CHLO</name>
<dbReference type="Pfam" id="PF00176">
    <property type="entry name" value="SNF2-rel_dom"/>
    <property type="match status" value="1"/>
</dbReference>
<evidence type="ECO:0000259" key="6">
    <source>
        <dbReference type="PROSITE" id="PS51192"/>
    </source>
</evidence>
<keyword evidence="3" id="KW-0347">Helicase</keyword>
<dbReference type="PANTHER" id="PTHR45766:SF3">
    <property type="entry name" value="DNA ANNEALING HELICASE AND ENDONUCLEASE ZRANB3"/>
    <property type="match status" value="1"/>
</dbReference>
<dbReference type="Gene3D" id="3.40.50.10810">
    <property type="entry name" value="Tandem AAA-ATPase domain"/>
    <property type="match status" value="1"/>
</dbReference>
<proteinExistence type="predicted"/>
<dbReference type="GO" id="GO:0004520">
    <property type="term" value="F:DNA endonuclease activity"/>
    <property type="evidence" value="ECO:0007669"/>
    <property type="project" value="TreeGrafter"/>
</dbReference>
<dbReference type="PROSITE" id="PS51192">
    <property type="entry name" value="HELICASE_ATP_BIND_1"/>
    <property type="match status" value="1"/>
</dbReference>
<evidence type="ECO:0000256" key="1">
    <source>
        <dbReference type="ARBA" id="ARBA00022741"/>
    </source>
</evidence>
<dbReference type="SMART" id="SM00490">
    <property type="entry name" value="HELICc"/>
    <property type="match status" value="1"/>
</dbReference>
<evidence type="ECO:0000256" key="5">
    <source>
        <dbReference type="SAM" id="MobiDB-lite"/>
    </source>
</evidence>
<dbReference type="SMART" id="SM00487">
    <property type="entry name" value="DEXDc"/>
    <property type="match status" value="1"/>
</dbReference>
<feature type="region of interest" description="Disordered" evidence="5">
    <location>
        <begin position="711"/>
        <end position="730"/>
    </location>
</feature>
<keyword evidence="2" id="KW-0378">Hydrolase</keyword>
<evidence type="ECO:0000256" key="3">
    <source>
        <dbReference type="ARBA" id="ARBA00022806"/>
    </source>
</evidence>
<keyword evidence="1" id="KW-0547">Nucleotide-binding</keyword>
<dbReference type="PROSITE" id="PS51194">
    <property type="entry name" value="HELICASE_CTER"/>
    <property type="match status" value="1"/>
</dbReference>
<evidence type="ECO:0000313" key="9">
    <source>
        <dbReference type="Proteomes" id="UP001438707"/>
    </source>
</evidence>
<evidence type="ECO:0000256" key="2">
    <source>
        <dbReference type="ARBA" id="ARBA00022801"/>
    </source>
</evidence>
<evidence type="ECO:0000259" key="7">
    <source>
        <dbReference type="PROSITE" id="PS51194"/>
    </source>
</evidence>
<dbReference type="Gene3D" id="3.40.50.300">
    <property type="entry name" value="P-loop containing nucleotide triphosphate hydrolases"/>
    <property type="match status" value="1"/>
</dbReference>
<keyword evidence="9" id="KW-1185">Reference proteome</keyword>
<accession>A0AAW1R2F1</accession>
<dbReference type="GO" id="GO:0004386">
    <property type="term" value="F:helicase activity"/>
    <property type="evidence" value="ECO:0007669"/>
    <property type="project" value="UniProtKB-KW"/>
</dbReference>
<reference evidence="8 9" key="1">
    <citation type="journal article" date="2024" name="Nat. Commun.">
        <title>Phylogenomics reveals the evolutionary origins of lichenization in chlorophyte algae.</title>
        <authorList>
            <person name="Puginier C."/>
            <person name="Libourel C."/>
            <person name="Otte J."/>
            <person name="Skaloud P."/>
            <person name="Haon M."/>
            <person name="Grisel S."/>
            <person name="Petersen M."/>
            <person name="Berrin J.G."/>
            <person name="Delaux P.M."/>
            <person name="Dal Grande F."/>
            <person name="Keller J."/>
        </authorList>
    </citation>
    <scope>NUCLEOTIDE SEQUENCE [LARGE SCALE GENOMIC DNA]</scope>
    <source>
        <strain evidence="8 9">SAG 2145</strain>
    </source>
</reference>
<dbReference type="GO" id="GO:0006281">
    <property type="term" value="P:DNA repair"/>
    <property type="evidence" value="ECO:0007669"/>
    <property type="project" value="TreeGrafter"/>
</dbReference>
<dbReference type="GO" id="GO:0016787">
    <property type="term" value="F:hydrolase activity"/>
    <property type="evidence" value="ECO:0007669"/>
    <property type="project" value="UniProtKB-KW"/>
</dbReference>
<dbReference type="CDD" id="cd18010">
    <property type="entry name" value="DEXHc_HARP_SMARCAL1"/>
    <property type="match status" value="1"/>
</dbReference>
<dbReference type="Proteomes" id="UP001438707">
    <property type="component" value="Unassembled WGS sequence"/>
</dbReference>
<evidence type="ECO:0000256" key="4">
    <source>
        <dbReference type="ARBA" id="ARBA00022840"/>
    </source>
</evidence>
<sequence>MDGGDRFTAPIDWASYELKNQHFDALLDACRTVSGRNFNWDTRVWDFPMMRLEAFKTAVEESNAPVEVLDRQVRGRAEFQLRVQERPDSQFAVTVCRFSKDWQRWMPGAYCKILPPVFRQFGDNFGSSDWNGDEKVWTFSPSEHLAEFKSAVEGCGADVEEEHLAADEPVIDTNDMTTEEAEDGRQGMEEAAQEVEQPVMATASHPPTGRQDEVQQRMRTCLEPHPWSRLRQFQQEGVEGCLRRGGRCLLADEMGCGKTVQAIAVAACYTEHWPLLIITPSIMRLTWAEALATWLPPHIQPDILSIATGQDIKKHVETLQRPGHSSIVIISYDLVQKMEHLAKWFPFVICDESHALKGHTTNRTRFVVPLVKKARRALLLSGTPALSRPIELYPQIDALYPGLVGTFDEFGHKFCGGPPIEMRPGVRVYRGCSRKEELAVLLKGKLMIRRLKKDVLKQLPAKNRRNIPISPDSASLKEVRALKKEQAQVDAMDDGPDKDFHGERVINELYRASGEAKAAEVLKHVISLQEAGQKQLVFAHHKSVLDLLEQGFRKQKLKWMRIDGTTPDAARQKAMAKFQSTKSLDIALLSIKAASVGLTLTEASVIVFAELAWVPGDLIQAEDRAHRIGQEKCVEVLYLRAKGTIDDIIWPNVKTKLRNVGDILDGNDEGTAQGLAFTQAEQGSSFATNLGMSKTASAYEVVSPGCDKGDLRPSDATELPGLDLATPAPRDRKCSRKQNAFAESIETEAEAQAGMVQMSQSTFQAQIKDEELDAISLTGAPFPQTQCRTRLFHTGGPVSRLANEEAVIDMTF</sequence>
<dbReference type="InterPro" id="IPR049730">
    <property type="entry name" value="SNF2/RAD54-like_C"/>
</dbReference>
<gene>
    <name evidence="8" type="ORF">WJX74_004548</name>
</gene>
<organism evidence="8 9">
    <name type="scientific">Apatococcus lobatus</name>
    <dbReference type="NCBI Taxonomy" id="904363"/>
    <lineage>
        <taxon>Eukaryota</taxon>
        <taxon>Viridiplantae</taxon>
        <taxon>Chlorophyta</taxon>
        <taxon>core chlorophytes</taxon>
        <taxon>Trebouxiophyceae</taxon>
        <taxon>Chlorellales</taxon>
        <taxon>Chlorellaceae</taxon>
        <taxon>Apatococcus</taxon>
    </lineage>
</organism>